<dbReference type="PIRSF" id="PIRSF000477">
    <property type="entry name" value="PurNPase"/>
    <property type="match status" value="1"/>
</dbReference>
<dbReference type="PANTHER" id="PTHR11904">
    <property type="entry name" value="METHYLTHIOADENOSINE/PURINE NUCLEOSIDE PHOSPHORYLASE"/>
    <property type="match status" value="1"/>
</dbReference>
<comment type="function">
    <text evidence="7">The purine nucleoside phosphorylases catalyze the phosphorolytic breakdown of the N-glycosidic bond in the beta-(deoxy)ribonucleoside molecules, with the formation of the corresponding free purine bases and pentose-1-phosphate.</text>
</comment>
<evidence type="ECO:0000256" key="2">
    <source>
        <dbReference type="ARBA" id="ARBA00006751"/>
    </source>
</evidence>
<dbReference type="Proteomes" id="UP000486602">
    <property type="component" value="Unassembled WGS sequence"/>
</dbReference>
<dbReference type="SUPFAM" id="SSF53167">
    <property type="entry name" value="Purine and uridine phosphorylases"/>
    <property type="match status" value="1"/>
</dbReference>
<dbReference type="AlphaFoldDB" id="A0A7K3WPD3"/>
<reference evidence="9 10" key="1">
    <citation type="submission" date="2020-02" db="EMBL/GenBank/DDBJ databases">
        <title>Out from the shadows clarifying the taxonomy of the family Cryomorphaceae and related taxa by utilizing the GTDB taxonomic framework.</title>
        <authorList>
            <person name="Bowman J.P."/>
        </authorList>
    </citation>
    <scope>NUCLEOTIDE SEQUENCE [LARGE SCALE GENOMIC DNA]</scope>
    <source>
        <strain evidence="9 10">QSSC 1-22</strain>
    </source>
</reference>
<dbReference type="PANTHER" id="PTHR11904:SF9">
    <property type="entry name" value="PURINE NUCLEOSIDE PHOSPHORYLASE-RELATED"/>
    <property type="match status" value="1"/>
</dbReference>
<dbReference type="RefSeq" id="WP_163284785.1">
    <property type="nucleotide sequence ID" value="NZ_JAAGVY010000011.1"/>
</dbReference>
<evidence type="ECO:0000313" key="9">
    <source>
        <dbReference type="EMBL" id="NEN23497.1"/>
    </source>
</evidence>
<evidence type="ECO:0000256" key="7">
    <source>
        <dbReference type="PIRNR" id="PIRNR000477"/>
    </source>
</evidence>
<evidence type="ECO:0000259" key="8">
    <source>
        <dbReference type="Pfam" id="PF01048"/>
    </source>
</evidence>
<dbReference type="EMBL" id="JAAGVY010000011">
    <property type="protein sequence ID" value="NEN23497.1"/>
    <property type="molecule type" value="Genomic_DNA"/>
</dbReference>
<dbReference type="GO" id="GO:0004731">
    <property type="term" value="F:purine-nucleoside phosphorylase activity"/>
    <property type="evidence" value="ECO:0007669"/>
    <property type="project" value="UniProtKB-EC"/>
</dbReference>
<name>A0A7K3WPD3_9FLAO</name>
<dbReference type="InterPro" id="IPR018099">
    <property type="entry name" value="Purine_phosphorylase-2_CS"/>
</dbReference>
<comment type="subunit">
    <text evidence="3">Homotrimer.</text>
</comment>
<dbReference type="PROSITE" id="PS01240">
    <property type="entry name" value="PNP_MTAP_2"/>
    <property type="match status" value="1"/>
</dbReference>
<keyword evidence="6 7" id="KW-0808">Transferase</keyword>
<gene>
    <name evidence="9" type="ORF">G3O08_08280</name>
</gene>
<dbReference type="CDD" id="cd09009">
    <property type="entry name" value="PNP-EcPNPII_like"/>
    <property type="match status" value="1"/>
</dbReference>
<comment type="similarity">
    <text evidence="2 7">Belongs to the PNP/MTAP phosphorylase family.</text>
</comment>
<sequence length="270" mass="29047">MPNELDAILEFLKRELPYTPEVGIILGSGLGTLADEIAIDKTLAYKDIPGFPQSTVKGHSGELLLGKLGGKKVIAFKGRFHFYEGYSMDKVVIPVRVMALLGAKYMVVSNACGGVNPAQEIGEIMLINDHINLFPTNPLMGPNNDNWGTRFPDMSKAYCPTLLAKAEAVAKKLNIKVSKGVYAGLTGPCLETPAEYKYVRIIGADAVGMSTVPEVIAANHMGMKCFGVSVITDLGVEGKIVKTTHEDVVKAAQETSNRLKPLIKGLIESI</sequence>
<evidence type="ECO:0000256" key="3">
    <source>
        <dbReference type="ARBA" id="ARBA00011233"/>
    </source>
</evidence>
<evidence type="ECO:0000313" key="10">
    <source>
        <dbReference type="Proteomes" id="UP000486602"/>
    </source>
</evidence>
<keyword evidence="10" id="KW-1185">Reference proteome</keyword>
<evidence type="ECO:0000256" key="4">
    <source>
        <dbReference type="ARBA" id="ARBA00022553"/>
    </source>
</evidence>
<dbReference type="Gene3D" id="3.40.50.1580">
    <property type="entry name" value="Nucleoside phosphorylase domain"/>
    <property type="match status" value="1"/>
</dbReference>
<dbReference type="NCBIfam" id="TIGR01700">
    <property type="entry name" value="PNPH"/>
    <property type="match status" value="1"/>
</dbReference>
<accession>A0A7K3WPD3</accession>
<dbReference type="NCBIfam" id="TIGR01697">
    <property type="entry name" value="PNPH-PUNA-XAPA"/>
    <property type="match status" value="1"/>
</dbReference>
<dbReference type="EC" id="2.4.2.1" evidence="7"/>
<evidence type="ECO:0000256" key="6">
    <source>
        <dbReference type="ARBA" id="ARBA00022679"/>
    </source>
</evidence>
<evidence type="ECO:0000256" key="5">
    <source>
        <dbReference type="ARBA" id="ARBA00022676"/>
    </source>
</evidence>
<comment type="caution">
    <text evidence="9">The sequence shown here is derived from an EMBL/GenBank/DDBJ whole genome shotgun (WGS) entry which is preliminary data.</text>
</comment>
<feature type="domain" description="Nucleoside phosphorylase" evidence="8">
    <location>
        <begin position="22"/>
        <end position="268"/>
    </location>
</feature>
<proteinExistence type="inferred from homology"/>
<dbReference type="Pfam" id="PF01048">
    <property type="entry name" value="PNP_UDP_1"/>
    <property type="match status" value="1"/>
</dbReference>
<dbReference type="FunFam" id="3.40.50.1580:FF:000010">
    <property type="entry name" value="Purine nucleoside phosphorylase"/>
    <property type="match status" value="1"/>
</dbReference>
<keyword evidence="4" id="KW-0597">Phosphoprotein</keyword>
<dbReference type="NCBIfam" id="NF006054">
    <property type="entry name" value="PRK08202.1"/>
    <property type="match status" value="1"/>
</dbReference>
<dbReference type="InterPro" id="IPR011268">
    <property type="entry name" value="Purine_phosphorylase"/>
</dbReference>
<dbReference type="InterPro" id="IPR011270">
    <property type="entry name" value="Pur_Nuc_Pase_Ino/Guo-sp"/>
</dbReference>
<comment type="pathway">
    <text evidence="1 7">Purine metabolism; purine nucleoside salvage.</text>
</comment>
<protein>
    <recommendedName>
        <fullName evidence="7">Purine nucleoside phosphorylase</fullName>
        <ecNumber evidence="7">2.4.2.1</ecNumber>
    </recommendedName>
    <alternativeName>
        <fullName evidence="7">Inosine-guanosine phosphorylase</fullName>
    </alternativeName>
</protein>
<organism evidence="9 10">
    <name type="scientific">Cryomorpha ignava</name>
    <dbReference type="NCBI Taxonomy" id="101383"/>
    <lineage>
        <taxon>Bacteria</taxon>
        <taxon>Pseudomonadati</taxon>
        <taxon>Bacteroidota</taxon>
        <taxon>Flavobacteriia</taxon>
        <taxon>Flavobacteriales</taxon>
        <taxon>Cryomorphaceae</taxon>
        <taxon>Cryomorpha</taxon>
    </lineage>
</organism>
<dbReference type="InterPro" id="IPR035994">
    <property type="entry name" value="Nucleoside_phosphorylase_sf"/>
</dbReference>
<dbReference type="GO" id="GO:0005737">
    <property type="term" value="C:cytoplasm"/>
    <property type="evidence" value="ECO:0007669"/>
    <property type="project" value="TreeGrafter"/>
</dbReference>
<dbReference type="GO" id="GO:0009116">
    <property type="term" value="P:nucleoside metabolic process"/>
    <property type="evidence" value="ECO:0007669"/>
    <property type="project" value="InterPro"/>
</dbReference>
<dbReference type="InterPro" id="IPR000845">
    <property type="entry name" value="Nucleoside_phosphorylase_d"/>
</dbReference>
<dbReference type="UniPathway" id="UPA00606"/>
<keyword evidence="5 7" id="KW-0328">Glycosyltransferase</keyword>
<evidence type="ECO:0000256" key="1">
    <source>
        <dbReference type="ARBA" id="ARBA00005058"/>
    </source>
</evidence>